<evidence type="ECO:0000313" key="1">
    <source>
        <dbReference type="EMBL" id="KAJ0191856.1"/>
    </source>
</evidence>
<gene>
    <name evidence="1" type="ORF">LSAT_V11C800419220</name>
</gene>
<keyword evidence="2" id="KW-1185">Reference proteome</keyword>
<name>A0A9R1WXW9_LACSA</name>
<protein>
    <submittedName>
        <fullName evidence="1">Uncharacterized protein</fullName>
    </submittedName>
</protein>
<evidence type="ECO:0000313" key="2">
    <source>
        <dbReference type="Proteomes" id="UP000235145"/>
    </source>
</evidence>
<dbReference type="Proteomes" id="UP000235145">
    <property type="component" value="Unassembled WGS sequence"/>
</dbReference>
<dbReference type="AlphaFoldDB" id="A0A9R1WXW9"/>
<accession>A0A9R1WXW9</accession>
<proteinExistence type="predicted"/>
<comment type="caution">
    <text evidence="1">The sequence shown here is derived from an EMBL/GenBank/DDBJ whole genome shotgun (WGS) entry which is preliminary data.</text>
</comment>
<reference evidence="1 2" key="1">
    <citation type="journal article" date="2017" name="Nat. Commun.">
        <title>Genome assembly with in vitro proximity ligation data and whole-genome triplication in lettuce.</title>
        <authorList>
            <person name="Reyes-Chin-Wo S."/>
            <person name="Wang Z."/>
            <person name="Yang X."/>
            <person name="Kozik A."/>
            <person name="Arikit S."/>
            <person name="Song C."/>
            <person name="Xia L."/>
            <person name="Froenicke L."/>
            <person name="Lavelle D.O."/>
            <person name="Truco M.J."/>
            <person name="Xia R."/>
            <person name="Zhu S."/>
            <person name="Xu C."/>
            <person name="Xu H."/>
            <person name="Xu X."/>
            <person name="Cox K."/>
            <person name="Korf I."/>
            <person name="Meyers B.C."/>
            <person name="Michelmore R.W."/>
        </authorList>
    </citation>
    <scope>NUCLEOTIDE SEQUENCE [LARGE SCALE GENOMIC DNA]</scope>
    <source>
        <strain evidence="2">cv. Salinas</strain>
        <tissue evidence="1">Seedlings</tissue>
    </source>
</reference>
<sequence>MPTGAKCQLLLCHYLMCKEATTFDPVDLEELLIPIGDYRVCFDMKSFYLVIDLRFEDYFHLSYGFVAFRERVFPYVLLSRLVSMVNLINVFNNLLHQLSNEDVVRVSLLYMLEQGLLEQYPRQPATNEHMAFVSNL</sequence>
<organism evidence="1 2">
    <name type="scientific">Lactuca sativa</name>
    <name type="common">Garden lettuce</name>
    <dbReference type="NCBI Taxonomy" id="4236"/>
    <lineage>
        <taxon>Eukaryota</taxon>
        <taxon>Viridiplantae</taxon>
        <taxon>Streptophyta</taxon>
        <taxon>Embryophyta</taxon>
        <taxon>Tracheophyta</taxon>
        <taxon>Spermatophyta</taxon>
        <taxon>Magnoliopsida</taxon>
        <taxon>eudicotyledons</taxon>
        <taxon>Gunneridae</taxon>
        <taxon>Pentapetalae</taxon>
        <taxon>asterids</taxon>
        <taxon>campanulids</taxon>
        <taxon>Asterales</taxon>
        <taxon>Asteraceae</taxon>
        <taxon>Cichorioideae</taxon>
        <taxon>Cichorieae</taxon>
        <taxon>Lactucinae</taxon>
        <taxon>Lactuca</taxon>
    </lineage>
</organism>
<dbReference type="EMBL" id="NBSK02000008">
    <property type="protein sequence ID" value="KAJ0191856.1"/>
    <property type="molecule type" value="Genomic_DNA"/>
</dbReference>